<protein>
    <submittedName>
        <fullName evidence="2">Uncharacterized protein</fullName>
    </submittedName>
</protein>
<evidence type="ECO:0000313" key="2">
    <source>
        <dbReference type="EMBL" id="SFA89324.1"/>
    </source>
</evidence>
<evidence type="ECO:0000256" key="1">
    <source>
        <dbReference type="SAM" id="MobiDB-lite"/>
    </source>
</evidence>
<evidence type="ECO:0000313" key="3">
    <source>
        <dbReference type="Proteomes" id="UP000198861"/>
    </source>
</evidence>
<feature type="compositionally biased region" description="Basic and acidic residues" evidence="1">
    <location>
        <begin position="1"/>
        <end position="10"/>
    </location>
</feature>
<feature type="compositionally biased region" description="Basic and acidic residues" evidence="1">
    <location>
        <begin position="163"/>
        <end position="191"/>
    </location>
</feature>
<dbReference type="Proteomes" id="UP000198861">
    <property type="component" value="Unassembled WGS sequence"/>
</dbReference>
<proteinExistence type="predicted"/>
<feature type="compositionally biased region" description="Basic residues" evidence="1">
    <location>
        <begin position="112"/>
        <end position="124"/>
    </location>
</feature>
<gene>
    <name evidence="2" type="ORF">SAMN04244571_00697</name>
</gene>
<keyword evidence="3" id="KW-1185">Reference proteome</keyword>
<feature type="compositionally biased region" description="Basic residues" evidence="1">
    <location>
        <begin position="83"/>
        <end position="104"/>
    </location>
</feature>
<sequence length="216" mass="24728">MARQRSLERRRQPRKARPQPTAEARGAGGRPIPTAKLEMDGPKQPDNAQRRRSPAPNPAHTGRLKQPTQTGPPHPGPPPPRPTSRKPPRPTPQRRHPKPRRHKPSATQLPKKSSHITHTHHHLRHDAQPTLEGEEWTRQDGQIRTKQIQPTLPRHPQVTALRHKNDQHHGDEPLTHTLQRELRSPQLDRHHQPPHQPANPDQRPTRGRAADTRTSR</sequence>
<reference evidence="2 3" key="1">
    <citation type="submission" date="2016-10" db="EMBL/GenBank/DDBJ databases">
        <authorList>
            <person name="Varghese N."/>
            <person name="Submissions S."/>
        </authorList>
    </citation>
    <scope>NUCLEOTIDE SEQUENCE [LARGE SCALE GENOMIC DNA]</scope>
    <source>
        <strain evidence="2 3">DSM 282</strain>
    </source>
</reference>
<accession>A0A1I0WLA0</accession>
<feature type="region of interest" description="Disordered" evidence="1">
    <location>
        <begin position="1"/>
        <end position="216"/>
    </location>
</feature>
<name>A0A1I0WLA0_9GAMM</name>
<comment type="caution">
    <text evidence="2">The sequence shown here is derived from an EMBL/GenBank/DDBJ whole genome shotgun (WGS) entry which is preliminary data.</text>
</comment>
<feature type="compositionally biased region" description="Pro residues" evidence="1">
    <location>
        <begin position="70"/>
        <end position="82"/>
    </location>
</feature>
<organism evidence="2 3">
    <name type="scientific">Azotobacter beijerinckii</name>
    <dbReference type="NCBI Taxonomy" id="170623"/>
    <lineage>
        <taxon>Bacteria</taxon>
        <taxon>Pseudomonadati</taxon>
        <taxon>Pseudomonadota</taxon>
        <taxon>Gammaproteobacteria</taxon>
        <taxon>Pseudomonadales</taxon>
        <taxon>Pseudomonadaceae</taxon>
        <taxon>Azotobacter</taxon>
    </lineage>
</organism>
<dbReference type="EMBL" id="FOKJ01000007">
    <property type="protein sequence ID" value="SFA89324.1"/>
    <property type="molecule type" value="Genomic_DNA"/>
</dbReference>